<protein>
    <submittedName>
        <fullName evidence="1">Uncharacterized protein</fullName>
    </submittedName>
</protein>
<dbReference type="EMBL" id="REFC01000013">
    <property type="protein sequence ID" value="RMA58800.1"/>
    <property type="molecule type" value="Genomic_DNA"/>
</dbReference>
<evidence type="ECO:0000313" key="1">
    <source>
        <dbReference type="EMBL" id="RMA58800.1"/>
    </source>
</evidence>
<name>A0A3L9YH55_9FLAO</name>
<organism evidence="1 2">
    <name type="scientific">Ulvibacter antarcticus</name>
    <dbReference type="NCBI Taxonomy" id="442714"/>
    <lineage>
        <taxon>Bacteria</taxon>
        <taxon>Pseudomonadati</taxon>
        <taxon>Bacteroidota</taxon>
        <taxon>Flavobacteriia</taxon>
        <taxon>Flavobacteriales</taxon>
        <taxon>Flavobacteriaceae</taxon>
        <taxon>Ulvibacter</taxon>
    </lineage>
</organism>
<dbReference type="Proteomes" id="UP000271339">
    <property type="component" value="Unassembled WGS sequence"/>
</dbReference>
<sequence>MKPTIIILFVFFLLNSCKNGESNKNSTQAIQDSITNTETRNVEKTQPEVEVIVKNNKSKASNPQDDWYWKNTLMSKNNKFEAWDEGEVELVMTYRKQQNDVQSRTFKVGSITSEGLVTINLPKNIKTETKLDNLNNLVFYDLQDISNLEYKNHKTGYFSNTTIGVEKNGITIGNLTIGNSVRTTYNLTNQSTLTMGDEGYLVYLAYVDGDAAMLGDEIRTDKVRRDGTNTIEAKTTVVYDLGFKSGWNFVKTEIIGSYDLKHERGLNASWFKKHNHTLVEEMPSDAEYFFRKESK</sequence>
<comment type="caution">
    <text evidence="1">The sequence shown here is derived from an EMBL/GenBank/DDBJ whole genome shotgun (WGS) entry which is preliminary data.</text>
</comment>
<evidence type="ECO:0000313" key="2">
    <source>
        <dbReference type="Proteomes" id="UP000271339"/>
    </source>
</evidence>
<accession>A0A3L9YH55</accession>
<reference evidence="1 2" key="1">
    <citation type="submission" date="2018-10" db="EMBL/GenBank/DDBJ databases">
        <title>Genomic Encyclopedia of Archaeal and Bacterial Type Strains, Phase II (KMG-II): from individual species to whole genera.</title>
        <authorList>
            <person name="Goeker M."/>
        </authorList>
    </citation>
    <scope>NUCLEOTIDE SEQUENCE [LARGE SCALE GENOMIC DNA]</scope>
    <source>
        <strain evidence="1 2">DSM 23424</strain>
    </source>
</reference>
<proteinExistence type="predicted"/>
<dbReference type="OrthoDB" id="1425186at2"/>
<keyword evidence="2" id="KW-1185">Reference proteome</keyword>
<dbReference type="RefSeq" id="WP_121907739.1">
    <property type="nucleotide sequence ID" value="NZ_REFC01000013.1"/>
</dbReference>
<gene>
    <name evidence="1" type="ORF">BXY75_2179</name>
</gene>
<dbReference type="AlphaFoldDB" id="A0A3L9YH55"/>